<name>A0A1I7ZLR7_9BILA</name>
<protein>
    <submittedName>
        <fullName evidence="3">YHS domain-containing protein</fullName>
    </submittedName>
</protein>
<dbReference type="InterPro" id="IPR058430">
    <property type="entry name" value="DUF8117"/>
</dbReference>
<keyword evidence="2" id="KW-1185">Reference proteome</keyword>
<evidence type="ECO:0000313" key="2">
    <source>
        <dbReference type="Proteomes" id="UP000095287"/>
    </source>
</evidence>
<proteinExistence type="predicted"/>
<dbReference type="Proteomes" id="UP000095287">
    <property type="component" value="Unplaced"/>
</dbReference>
<feature type="domain" description="DUF8117" evidence="1">
    <location>
        <begin position="42"/>
        <end position="171"/>
    </location>
</feature>
<dbReference type="AlphaFoldDB" id="A0A1I7ZLR7"/>
<accession>A0A1I7ZLR7</accession>
<evidence type="ECO:0000259" key="1">
    <source>
        <dbReference type="Pfam" id="PF26431"/>
    </source>
</evidence>
<organism evidence="2 3">
    <name type="scientific">Steinernema glaseri</name>
    <dbReference type="NCBI Taxonomy" id="37863"/>
    <lineage>
        <taxon>Eukaryota</taxon>
        <taxon>Metazoa</taxon>
        <taxon>Ecdysozoa</taxon>
        <taxon>Nematoda</taxon>
        <taxon>Chromadorea</taxon>
        <taxon>Rhabditida</taxon>
        <taxon>Tylenchina</taxon>
        <taxon>Panagrolaimomorpha</taxon>
        <taxon>Strongyloidoidea</taxon>
        <taxon>Steinernematidae</taxon>
        <taxon>Steinernema</taxon>
    </lineage>
</organism>
<reference evidence="3" key="1">
    <citation type="submission" date="2016-11" db="UniProtKB">
        <authorList>
            <consortium name="WormBaseParasite"/>
        </authorList>
    </citation>
    <scope>IDENTIFICATION</scope>
</reference>
<sequence>MRLPIVSMEDAELFPKRNRLLLPSPEAPFPLEAFDRLNAHHDKLWWSRLVISVRGYVINYVQAQEEKLFLCDDAFIQIHVVFAERTHQFTPSQFVRDLATVAGFPGVAEALAGLERDPEAQPNPWRRSESAEAFCRVFGRANAATYRTANLQKDAYLVFAAILHRLVERWDAESGSKRKGIRFDTDPEWQPDDRVVLFQQFYEGNRTWVLTDFDRHVIAFWKPNGANVVFGDRYIEKKKRAGFALCDHCGMLEQVVGQFPQFREHRFCSEQCLASMLDANQIAL</sequence>
<dbReference type="WBParaSite" id="L893_g2782.t1">
    <property type="protein sequence ID" value="L893_g2782.t1"/>
    <property type="gene ID" value="L893_g2782"/>
</dbReference>
<dbReference type="Pfam" id="PF26431">
    <property type="entry name" value="DUF8117"/>
    <property type="match status" value="1"/>
</dbReference>
<evidence type="ECO:0000313" key="3">
    <source>
        <dbReference type="WBParaSite" id="L893_g2782.t1"/>
    </source>
</evidence>